<dbReference type="Proteomes" id="UP000618579">
    <property type="component" value="Unassembled WGS sequence"/>
</dbReference>
<feature type="signal peptide" evidence="1">
    <location>
        <begin position="1"/>
        <end position="29"/>
    </location>
</feature>
<protein>
    <recommendedName>
        <fullName evidence="4">DUF4139 domain-containing protein</fullName>
    </recommendedName>
</protein>
<organism evidence="2 3">
    <name type="scientific">Paenibacillus planticolens</name>
    <dbReference type="NCBI Taxonomy" id="2654976"/>
    <lineage>
        <taxon>Bacteria</taxon>
        <taxon>Bacillati</taxon>
        <taxon>Bacillota</taxon>
        <taxon>Bacilli</taxon>
        <taxon>Bacillales</taxon>
        <taxon>Paenibacillaceae</taxon>
        <taxon>Paenibacillus</taxon>
    </lineage>
</organism>
<feature type="chain" id="PRO_5046796827" description="DUF4139 domain-containing protein" evidence="1">
    <location>
        <begin position="30"/>
        <end position="573"/>
    </location>
</feature>
<comment type="caution">
    <text evidence="2">The sequence shown here is derived from an EMBL/GenBank/DDBJ whole genome shotgun (WGS) entry which is preliminary data.</text>
</comment>
<evidence type="ECO:0000256" key="1">
    <source>
        <dbReference type="SAM" id="SignalP"/>
    </source>
</evidence>
<proteinExistence type="predicted"/>
<accession>A0ABX1ZJI9</accession>
<evidence type="ECO:0000313" key="3">
    <source>
        <dbReference type="Proteomes" id="UP000618579"/>
    </source>
</evidence>
<keyword evidence="1" id="KW-0732">Signal</keyword>
<gene>
    <name evidence="2" type="ORF">GC097_09375</name>
</gene>
<dbReference type="EMBL" id="WHNZ01000017">
    <property type="protein sequence ID" value="NOV00226.1"/>
    <property type="molecule type" value="Genomic_DNA"/>
</dbReference>
<evidence type="ECO:0008006" key="4">
    <source>
        <dbReference type="Google" id="ProtNLM"/>
    </source>
</evidence>
<evidence type="ECO:0000313" key="2">
    <source>
        <dbReference type="EMBL" id="NOV00226.1"/>
    </source>
</evidence>
<name>A0ABX1ZJI9_9BACL</name>
<reference evidence="2 3" key="1">
    <citation type="submission" date="2019-10" db="EMBL/GenBank/DDBJ databases">
        <title>Description of Paenibacillus pedi sp. nov.</title>
        <authorList>
            <person name="Carlier A."/>
            <person name="Qi S."/>
        </authorList>
    </citation>
    <scope>NUCLEOTIDE SEQUENCE [LARGE SCALE GENOMIC DNA]</scope>
    <source>
        <strain evidence="2 3">LMG 31457</strain>
    </source>
</reference>
<keyword evidence="3" id="KW-1185">Reference proteome</keyword>
<dbReference type="RefSeq" id="WP_171683087.1">
    <property type="nucleotide sequence ID" value="NZ_WHNZ01000017.1"/>
</dbReference>
<sequence length="573" mass="64646">MKIKWKHTMVAFILSVSLVIPSAAFHAAADEKYALTTTVKSYSLTDDIKVEVKSIINESTSDGTRIGTVVRLFNNGDRLIGVPEYEVRAKTQEGLEYIMRPSQANAKNIQPKEKVELSYLNTVERYDVFALTELSFYDVDEFVYPKTEKKIISLPISDIEWKGEKAVLTDPATMKKWEDTFTIPVLSSTLTYQPVSLTEQNTPDGPMTIVALLATNTGDKKTTIPDFRINGKTENKIYNGSRIEKDAVTLEPGEKNYVHYAVPVRNKLELKSLSVLTPEDFVGDDKTHTSYLIGRLTITPPGASNARTFMNQLSTYEWNKPIQFDPLTKLIRPEINVSMSDLRIYESAGGGFKAAVAKFKLLNKSESPQQVPHFQTVLTSVSGNKYLGTRQNTQVDTLIPNISYVIYYSFIIPNAETGEQLAMEITDGKSVEPYNLPLAAFKTKVIEDTDDKSSAFYPFQVALNNWTMATNYSMGAGSLPYSYKMNLDFDIKLQDEIVVDQSFSKMRLEFVDDKNKIMASKVLSFTGENKLVSGTQTLDFNLDRFETTIYLRMYEIIDTPFGEARRLIQTVKR</sequence>